<reference evidence="1 2" key="1">
    <citation type="journal article" date="2004" name="Proc. Natl. Acad. Sci. U.S.A.">
        <title>The complete genomic sequence of Nocardia farcinica IFM 10152.</title>
        <authorList>
            <person name="Ishikawa J."/>
            <person name="Yamashita A."/>
            <person name="Mikami Y."/>
            <person name="Hoshino Y."/>
            <person name="Kurita H."/>
            <person name="Hotta K."/>
            <person name="Shiba T."/>
            <person name="Hattori M."/>
        </authorList>
    </citation>
    <scope>NUCLEOTIDE SEQUENCE [LARGE SCALE GENOMIC DNA]</scope>
    <source>
        <strain evidence="1 2">IFM 10152</strain>
    </source>
</reference>
<dbReference type="KEGG" id="nfa:NFA_50030"/>
<dbReference type="EMBL" id="AP006618">
    <property type="protein sequence ID" value="BAD59855.1"/>
    <property type="molecule type" value="Genomic_DNA"/>
</dbReference>
<proteinExistence type="predicted"/>
<dbReference type="HOGENOM" id="CLU_2634546_0_0_11"/>
<evidence type="ECO:0000313" key="1">
    <source>
        <dbReference type="EMBL" id="BAD59855.1"/>
    </source>
</evidence>
<accession>Q5YPN6</accession>
<protein>
    <submittedName>
        <fullName evidence="1">Uncharacterized protein</fullName>
    </submittedName>
</protein>
<organism evidence="1 2">
    <name type="scientific">Nocardia farcinica (strain IFM 10152)</name>
    <dbReference type="NCBI Taxonomy" id="247156"/>
    <lineage>
        <taxon>Bacteria</taxon>
        <taxon>Bacillati</taxon>
        <taxon>Actinomycetota</taxon>
        <taxon>Actinomycetes</taxon>
        <taxon>Mycobacteriales</taxon>
        <taxon>Nocardiaceae</taxon>
        <taxon>Nocardia</taxon>
    </lineage>
</organism>
<sequence length="77" mass="8332">MEWGSKPARSKSISLGRFRVWMFAVATAVHSPASRAISTMTCRTSSSVRSATLPPCPRAVVLTPIAATWARNVVVRC</sequence>
<evidence type="ECO:0000313" key="2">
    <source>
        <dbReference type="Proteomes" id="UP000006820"/>
    </source>
</evidence>
<dbReference type="Proteomes" id="UP000006820">
    <property type="component" value="Chromosome"/>
</dbReference>
<keyword evidence="2" id="KW-1185">Reference proteome</keyword>
<dbReference type="AlphaFoldDB" id="Q5YPN6"/>
<name>Q5YPN6_NOCFA</name>
<gene>
    <name evidence="1" type="ordered locus">NFA_50030</name>
</gene>